<dbReference type="PANTHER" id="PTHR43129:SF1">
    <property type="entry name" value="FOSMIDOMYCIN RESISTANCE PROTEIN"/>
    <property type="match status" value="1"/>
</dbReference>
<dbReference type="SUPFAM" id="SSF103473">
    <property type="entry name" value="MFS general substrate transporter"/>
    <property type="match status" value="1"/>
</dbReference>
<keyword evidence="1" id="KW-0472">Membrane</keyword>
<reference evidence="3" key="1">
    <citation type="submission" date="2019-08" db="EMBL/GenBank/DDBJ databases">
        <authorList>
            <person name="Kucharzyk K."/>
            <person name="Murdoch R.W."/>
            <person name="Higgins S."/>
            <person name="Loffler F."/>
        </authorList>
    </citation>
    <scope>NUCLEOTIDE SEQUENCE</scope>
</reference>
<proteinExistence type="predicted"/>
<dbReference type="PROSITE" id="PS50850">
    <property type="entry name" value="MFS"/>
    <property type="match status" value="1"/>
</dbReference>
<organism evidence="3">
    <name type="scientific">bioreactor metagenome</name>
    <dbReference type="NCBI Taxonomy" id="1076179"/>
    <lineage>
        <taxon>unclassified sequences</taxon>
        <taxon>metagenomes</taxon>
        <taxon>ecological metagenomes</taxon>
    </lineage>
</organism>
<feature type="transmembrane region" description="Helical" evidence="1">
    <location>
        <begin position="210"/>
        <end position="243"/>
    </location>
</feature>
<feature type="transmembrane region" description="Helical" evidence="1">
    <location>
        <begin position="296"/>
        <end position="314"/>
    </location>
</feature>
<name>A0A645BP68_9ZZZZ</name>
<evidence type="ECO:0000256" key="1">
    <source>
        <dbReference type="SAM" id="Phobius"/>
    </source>
</evidence>
<sequence length="324" mass="34457">MSLGILLSGVSMGLVGLFKDYWSIFALVTVSGIGSAIFHPEAARIINKLSGTKRGTALSIFSVGGNGGFAVGPIIAVSVITFFGMKGTVVFSLLAIIISAALLVIGPRMKEEIAKSFISNNAKRANSLIEQEKSKNDWSSFARLTLIIAFSSVVVCGLRSFIPLYLVKVTGLSTTLAGSALTLLFMFGVVTTLIGGFLADKIGYLKVVQFSYWLLAPMIAILSQTTNAYICFLLMIPIGFAMFSPFSSVVVLGQNYLSKSIGFASGVTLGLYFSIGGIFVPLIGKFADNYGLPRTMELLTIFALLAAICTFILPKPMTEDGIDA</sequence>
<comment type="caution">
    <text evidence="3">The sequence shown here is derived from an EMBL/GenBank/DDBJ whole genome shotgun (WGS) entry which is preliminary data.</text>
</comment>
<dbReference type="InterPro" id="IPR020846">
    <property type="entry name" value="MFS_dom"/>
</dbReference>
<dbReference type="CDD" id="cd17478">
    <property type="entry name" value="MFS_FsR"/>
    <property type="match status" value="1"/>
</dbReference>
<feature type="transmembrane region" description="Helical" evidence="1">
    <location>
        <begin position="20"/>
        <end position="38"/>
    </location>
</feature>
<dbReference type="InterPro" id="IPR011701">
    <property type="entry name" value="MFS"/>
</dbReference>
<protein>
    <submittedName>
        <fullName evidence="3">Fosmidomycin resistance protein</fullName>
    </submittedName>
</protein>
<dbReference type="EMBL" id="VSSQ01019502">
    <property type="protein sequence ID" value="MPM63584.1"/>
    <property type="molecule type" value="Genomic_DNA"/>
</dbReference>
<dbReference type="AlphaFoldDB" id="A0A645BP68"/>
<feature type="transmembrane region" description="Helical" evidence="1">
    <location>
        <begin position="263"/>
        <end position="284"/>
    </location>
</feature>
<dbReference type="GO" id="GO:0022857">
    <property type="term" value="F:transmembrane transporter activity"/>
    <property type="evidence" value="ECO:0007669"/>
    <property type="project" value="InterPro"/>
</dbReference>
<dbReference type="InterPro" id="IPR036259">
    <property type="entry name" value="MFS_trans_sf"/>
</dbReference>
<accession>A0A645BP68</accession>
<gene>
    <name evidence="3" type="primary">fsr_12</name>
    <name evidence="3" type="ORF">SDC9_110465</name>
</gene>
<dbReference type="Pfam" id="PF07690">
    <property type="entry name" value="MFS_1"/>
    <property type="match status" value="1"/>
</dbReference>
<feature type="domain" description="Major facilitator superfamily (MFS) profile" evidence="2">
    <location>
        <begin position="1"/>
        <end position="318"/>
    </location>
</feature>
<feature type="transmembrane region" description="Helical" evidence="1">
    <location>
        <begin position="174"/>
        <end position="198"/>
    </location>
</feature>
<evidence type="ECO:0000259" key="2">
    <source>
        <dbReference type="PROSITE" id="PS50850"/>
    </source>
</evidence>
<feature type="transmembrane region" description="Helical" evidence="1">
    <location>
        <begin position="89"/>
        <end position="106"/>
    </location>
</feature>
<dbReference type="Gene3D" id="1.20.1250.20">
    <property type="entry name" value="MFS general substrate transporter like domains"/>
    <property type="match status" value="2"/>
</dbReference>
<keyword evidence="1" id="KW-1133">Transmembrane helix</keyword>
<feature type="transmembrane region" description="Helical" evidence="1">
    <location>
        <begin position="58"/>
        <end position="83"/>
    </location>
</feature>
<dbReference type="GO" id="GO:0005886">
    <property type="term" value="C:plasma membrane"/>
    <property type="evidence" value="ECO:0007669"/>
    <property type="project" value="TreeGrafter"/>
</dbReference>
<feature type="transmembrane region" description="Helical" evidence="1">
    <location>
        <begin position="141"/>
        <end position="162"/>
    </location>
</feature>
<dbReference type="PANTHER" id="PTHR43129">
    <property type="entry name" value="FOSMIDOMYCIN RESISTANCE PROTEIN"/>
    <property type="match status" value="1"/>
</dbReference>
<keyword evidence="1" id="KW-0812">Transmembrane</keyword>
<evidence type="ECO:0000313" key="3">
    <source>
        <dbReference type="EMBL" id="MPM63584.1"/>
    </source>
</evidence>